<dbReference type="GO" id="GO:0043683">
    <property type="term" value="P:type IV pilus assembly"/>
    <property type="evidence" value="ECO:0007669"/>
    <property type="project" value="InterPro"/>
</dbReference>
<keyword evidence="3" id="KW-1185">Reference proteome</keyword>
<dbReference type="InterPro" id="IPR032092">
    <property type="entry name" value="PilW"/>
</dbReference>
<evidence type="ECO:0000313" key="3">
    <source>
        <dbReference type="Proteomes" id="UP000273643"/>
    </source>
</evidence>
<proteinExistence type="predicted"/>
<dbReference type="Pfam" id="PF16074">
    <property type="entry name" value="PilW"/>
    <property type="match status" value="1"/>
</dbReference>
<keyword evidence="1" id="KW-0812">Transmembrane</keyword>
<gene>
    <name evidence="2" type="ORF">EDC38_3166</name>
</gene>
<organism evidence="2 3">
    <name type="scientific">Marinimicrobium koreense</name>
    <dbReference type="NCBI Taxonomy" id="306545"/>
    <lineage>
        <taxon>Bacteria</taxon>
        <taxon>Pseudomonadati</taxon>
        <taxon>Pseudomonadota</taxon>
        <taxon>Gammaproteobacteria</taxon>
        <taxon>Cellvibrionales</taxon>
        <taxon>Cellvibrionaceae</taxon>
        <taxon>Marinimicrobium</taxon>
    </lineage>
</organism>
<dbReference type="PROSITE" id="PS00409">
    <property type="entry name" value="PROKAR_NTER_METHYL"/>
    <property type="match status" value="1"/>
</dbReference>
<evidence type="ECO:0000256" key="1">
    <source>
        <dbReference type="SAM" id="Phobius"/>
    </source>
</evidence>
<feature type="transmembrane region" description="Helical" evidence="1">
    <location>
        <begin position="12"/>
        <end position="31"/>
    </location>
</feature>
<name>A0A3N1NNM9_9GAMM</name>
<keyword evidence="1" id="KW-0472">Membrane</keyword>
<accession>A0A3N1NNM9</accession>
<dbReference type="Pfam" id="PF07963">
    <property type="entry name" value="N_methyl"/>
    <property type="match status" value="1"/>
</dbReference>
<reference evidence="2 3" key="1">
    <citation type="submission" date="2018-11" db="EMBL/GenBank/DDBJ databases">
        <title>Genomic Encyclopedia of Type Strains, Phase IV (KMG-IV): sequencing the most valuable type-strain genomes for metagenomic binning, comparative biology and taxonomic classification.</title>
        <authorList>
            <person name="Goeker M."/>
        </authorList>
    </citation>
    <scope>NUCLEOTIDE SEQUENCE [LARGE SCALE GENOMIC DNA]</scope>
    <source>
        <strain evidence="2 3">DSM 16974</strain>
    </source>
</reference>
<protein>
    <submittedName>
        <fullName evidence="2">Type IV pilus assembly protein PilW</fullName>
    </submittedName>
</protein>
<dbReference type="AlphaFoldDB" id="A0A3N1NNM9"/>
<dbReference type="InterPro" id="IPR012902">
    <property type="entry name" value="N_methyl_site"/>
</dbReference>
<comment type="caution">
    <text evidence="2">The sequence shown here is derived from an EMBL/GenBank/DDBJ whole genome shotgun (WGS) entry which is preliminary data.</text>
</comment>
<dbReference type="EMBL" id="RJUK01000004">
    <property type="protein sequence ID" value="ROQ17051.1"/>
    <property type="molecule type" value="Genomic_DNA"/>
</dbReference>
<sequence>MRKQQGLSLIELMISLTLGIVLMTGVMQMFLTSRTTYNTQQAISRIQESGRMAVEFLAQDIRMAGYQGCSSRGANQNIEIGVEDPTNDYLLDFNISIQGYSSDDPPMEDGVAADDTEILVVRRASNVTMPIVGPTGSTANLEVAVEEQDDCVGDVCRGDIAVISDCTQGRVFLITNFQNVGGGGSKIVHARSNIANEPKNIDSQLGGQQFGAGAEILRMSTLTYYIAESGFGAPGTMSLWRDQDGERAELIEGVENMRVLYGVDSNPNDNQNVPDDYREFDDVPSWENVLAVRVELLMQSLQPNVLPDPQPYFFGGETIDDARIDDRRMRQVFSTTIGIRGRLD</sequence>
<keyword evidence="1" id="KW-1133">Transmembrane helix</keyword>
<dbReference type="OrthoDB" id="5296662at2"/>
<dbReference type="RefSeq" id="WP_123639516.1">
    <property type="nucleotide sequence ID" value="NZ_RJUK01000004.1"/>
</dbReference>
<dbReference type="Proteomes" id="UP000273643">
    <property type="component" value="Unassembled WGS sequence"/>
</dbReference>
<evidence type="ECO:0000313" key="2">
    <source>
        <dbReference type="EMBL" id="ROQ17051.1"/>
    </source>
</evidence>